<dbReference type="CDD" id="cd07989">
    <property type="entry name" value="LPLAT_AGPAT-like"/>
    <property type="match status" value="1"/>
</dbReference>
<gene>
    <name evidence="7" type="ORF">A8950_0206</name>
</gene>
<comment type="caution">
    <text evidence="7">The sequence shown here is derived from an EMBL/GenBank/DDBJ whole genome shotgun (WGS) entry which is preliminary data.</text>
</comment>
<evidence type="ECO:0000256" key="4">
    <source>
        <dbReference type="ARBA" id="ARBA00023098"/>
    </source>
</evidence>
<keyword evidence="8" id="KW-1185">Reference proteome</keyword>
<sequence length="275" mass="30621">MARNRHLSRRFELDPGSSLRGATRLLAYGGMTLSLSPLQLGLLPLHRRASFLLPRLYHRLTCRILGIDVEMRGMPSPRHPTLFVANHGSYLDIPILGSLITGAFVAKSEVAGWPMFGWLSKMQRTVFVDRRRHTTHRQRDSLQRQLELGDDLILFPEGTSNDGNRVLPFRSALFSVAEREVAGQPLTVQPVSVAYVGLGALPMGHRHRPYLAWYGDMTLGGHLWNFVRLPRVRVVVEFHPVVTIADFGSRKALAQHCYDKVSGGVSAALAGRSDG</sequence>
<name>A0A4R6WSP0_9PROT</name>
<dbReference type="PANTHER" id="PTHR10434">
    <property type="entry name" value="1-ACYL-SN-GLYCEROL-3-PHOSPHATE ACYLTRANSFERASE"/>
    <property type="match status" value="1"/>
</dbReference>
<dbReference type="Proteomes" id="UP000295783">
    <property type="component" value="Unassembled WGS sequence"/>
</dbReference>
<evidence type="ECO:0000256" key="2">
    <source>
        <dbReference type="ARBA" id="ARBA00022516"/>
    </source>
</evidence>
<dbReference type="EMBL" id="SNYW01000002">
    <property type="protein sequence ID" value="TDQ85421.1"/>
    <property type="molecule type" value="Genomic_DNA"/>
</dbReference>
<keyword evidence="4" id="KW-0443">Lipid metabolism</keyword>
<comment type="pathway">
    <text evidence="1">Lipid metabolism.</text>
</comment>
<feature type="domain" description="Phospholipid/glycerol acyltransferase" evidence="6">
    <location>
        <begin position="81"/>
        <end position="196"/>
    </location>
</feature>
<proteinExistence type="predicted"/>
<keyword evidence="5 7" id="KW-0012">Acyltransferase</keyword>
<organism evidence="7 8">
    <name type="scientific">Dongia mobilis</name>
    <dbReference type="NCBI Taxonomy" id="578943"/>
    <lineage>
        <taxon>Bacteria</taxon>
        <taxon>Pseudomonadati</taxon>
        <taxon>Pseudomonadota</taxon>
        <taxon>Alphaproteobacteria</taxon>
        <taxon>Rhodospirillales</taxon>
        <taxon>Dongiaceae</taxon>
        <taxon>Dongia</taxon>
    </lineage>
</organism>
<keyword evidence="2" id="KW-0444">Lipid biosynthesis</keyword>
<evidence type="ECO:0000313" key="7">
    <source>
        <dbReference type="EMBL" id="TDQ85421.1"/>
    </source>
</evidence>
<dbReference type="GO" id="GO:0006654">
    <property type="term" value="P:phosphatidic acid biosynthetic process"/>
    <property type="evidence" value="ECO:0007669"/>
    <property type="project" value="TreeGrafter"/>
</dbReference>
<dbReference type="GO" id="GO:0003841">
    <property type="term" value="F:1-acylglycerol-3-phosphate O-acyltransferase activity"/>
    <property type="evidence" value="ECO:0007669"/>
    <property type="project" value="TreeGrafter"/>
</dbReference>
<dbReference type="InterPro" id="IPR002123">
    <property type="entry name" value="Plipid/glycerol_acylTrfase"/>
</dbReference>
<dbReference type="PANTHER" id="PTHR10434:SF64">
    <property type="entry name" value="1-ACYL-SN-GLYCEROL-3-PHOSPHATE ACYLTRANSFERASE-RELATED"/>
    <property type="match status" value="1"/>
</dbReference>
<evidence type="ECO:0000313" key="8">
    <source>
        <dbReference type="Proteomes" id="UP000295783"/>
    </source>
</evidence>
<dbReference type="Pfam" id="PF01553">
    <property type="entry name" value="Acyltransferase"/>
    <property type="match status" value="1"/>
</dbReference>
<protein>
    <submittedName>
        <fullName evidence="7">Lyso-ornithine lipid acyltransferase</fullName>
    </submittedName>
</protein>
<dbReference type="RefSeq" id="WP_243735488.1">
    <property type="nucleotide sequence ID" value="NZ_SNYW01000002.1"/>
</dbReference>
<evidence type="ECO:0000256" key="1">
    <source>
        <dbReference type="ARBA" id="ARBA00005189"/>
    </source>
</evidence>
<accession>A0A4R6WSP0</accession>
<evidence type="ECO:0000259" key="6">
    <source>
        <dbReference type="SMART" id="SM00563"/>
    </source>
</evidence>
<evidence type="ECO:0000256" key="3">
    <source>
        <dbReference type="ARBA" id="ARBA00022679"/>
    </source>
</evidence>
<evidence type="ECO:0000256" key="5">
    <source>
        <dbReference type="ARBA" id="ARBA00023315"/>
    </source>
</evidence>
<dbReference type="AlphaFoldDB" id="A0A4R6WSP0"/>
<reference evidence="7 8" key="1">
    <citation type="submission" date="2019-03" db="EMBL/GenBank/DDBJ databases">
        <title>Genomic Encyclopedia of Type Strains, Phase III (KMG-III): the genomes of soil and plant-associated and newly described type strains.</title>
        <authorList>
            <person name="Whitman W."/>
        </authorList>
    </citation>
    <scope>NUCLEOTIDE SEQUENCE [LARGE SCALE GENOMIC DNA]</scope>
    <source>
        <strain evidence="7 8">CGMCC 1.7660</strain>
    </source>
</reference>
<dbReference type="SUPFAM" id="SSF69593">
    <property type="entry name" value="Glycerol-3-phosphate (1)-acyltransferase"/>
    <property type="match status" value="1"/>
</dbReference>
<keyword evidence="3 7" id="KW-0808">Transferase</keyword>
<dbReference type="SMART" id="SM00563">
    <property type="entry name" value="PlsC"/>
    <property type="match status" value="1"/>
</dbReference>